<proteinExistence type="predicted"/>
<dbReference type="GeneID" id="19469189"/>
<dbReference type="Proteomes" id="UP000016922">
    <property type="component" value="Unassembled WGS sequence"/>
</dbReference>
<evidence type="ECO:0000313" key="3">
    <source>
        <dbReference type="Proteomes" id="UP000016922"/>
    </source>
</evidence>
<evidence type="ECO:0000256" key="1">
    <source>
        <dbReference type="SAM" id="MobiDB-lite"/>
    </source>
</evidence>
<gene>
    <name evidence="2" type="ORF">GLAREA_10142</name>
</gene>
<keyword evidence="3" id="KW-1185">Reference proteome</keyword>
<dbReference type="AlphaFoldDB" id="S3E7X9"/>
<dbReference type="HOGENOM" id="CLU_2277781_0_0_1"/>
<dbReference type="EMBL" id="KE145356">
    <property type="protein sequence ID" value="EPE34448.1"/>
    <property type="molecule type" value="Genomic_DNA"/>
</dbReference>
<protein>
    <submittedName>
        <fullName evidence="2">Uncharacterized protein</fullName>
    </submittedName>
</protein>
<evidence type="ECO:0000313" key="2">
    <source>
        <dbReference type="EMBL" id="EPE34448.1"/>
    </source>
</evidence>
<dbReference type="RefSeq" id="XP_008078383.1">
    <property type="nucleotide sequence ID" value="XM_008080192.1"/>
</dbReference>
<organism evidence="2 3">
    <name type="scientific">Glarea lozoyensis (strain ATCC 20868 / MF5171)</name>
    <dbReference type="NCBI Taxonomy" id="1116229"/>
    <lineage>
        <taxon>Eukaryota</taxon>
        <taxon>Fungi</taxon>
        <taxon>Dikarya</taxon>
        <taxon>Ascomycota</taxon>
        <taxon>Pezizomycotina</taxon>
        <taxon>Leotiomycetes</taxon>
        <taxon>Helotiales</taxon>
        <taxon>Helotiaceae</taxon>
        <taxon>Glarea</taxon>
    </lineage>
</organism>
<feature type="region of interest" description="Disordered" evidence="1">
    <location>
        <begin position="37"/>
        <end position="66"/>
    </location>
</feature>
<reference evidence="2 3" key="1">
    <citation type="journal article" date="2013" name="BMC Genomics">
        <title>Genomics-driven discovery of the pneumocandin biosynthetic gene cluster in the fungus Glarea lozoyensis.</title>
        <authorList>
            <person name="Chen L."/>
            <person name="Yue Q."/>
            <person name="Zhang X."/>
            <person name="Xiang M."/>
            <person name="Wang C."/>
            <person name="Li S."/>
            <person name="Che Y."/>
            <person name="Ortiz-Lopez F.J."/>
            <person name="Bills G.F."/>
            <person name="Liu X."/>
            <person name="An Z."/>
        </authorList>
    </citation>
    <scope>NUCLEOTIDE SEQUENCE [LARGE SCALE GENOMIC DNA]</scope>
    <source>
        <strain evidence="3">ATCC 20868 / MF5171</strain>
    </source>
</reference>
<name>S3E7X9_GLAL2</name>
<accession>S3E7X9</accession>
<feature type="compositionally biased region" description="Basic and acidic residues" evidence="1">
    <location>
        <begin position="51"/>
        <end position="66"/>
    </location>
</feature>
<dbReference type="KEGG" id="glz:GLAREA_10142"/>
<sequence>MAGFGEYEMISEQDVMTISNEEGLDSTEERAVPVTVQASTNSCPIPPSFSKFDETRGQTDKRGAQFDRENDEFIDQLVKYASIPIVVVLTVAVGWRLGSLMG</sequence>